<dbReference type="EMBL" id="BAAAQM010000035">
    <property type="protein sequence ID" value="GAA1985359.1"/>
    <property type="molecule type" value="Genomic_DNA"/>
</dbReference>
<gene>
    <name evidence="2" type="ORF">GCM10009838_54610</name>
</gene>
<accession>A0ABP5DVR9</accession>
<reference evidence="3" key="1">
    <citation type="journal article" date="2019" name="Int. J. Syst. Evol. Microbiol.">
        <title>The Global Catalogue of Microorganisms (GCM) 10K type strain sequencing project: providing services to taxonomists for standard genome sequencing and annotation.</title>
        <authorList>
            <consortium name="The Broad Institute Genomics Platform"/>
            <consortium name="The Broad Institute Genome Sequencing Center for Infectious Disease"/>
            <person name="Wu L."/>
            <person name="Ma J."/>
        </authorList>
    </citation>
    <scope>NUCLEOTIDE SEQUENCE [LARGE SCALE GENOMIC DNA]</scope>
    <source>
        <strain evidence="3">JCM 16013</strain>
    </source>
</reference>
<evidence type="ECO:0000313" key="2">
    <source>
        <dbReference type="EMBL" id="GAA1985359.1"/>
    </source>
</evidence>
<protein>
    <recommendedName>
        <fullName evidence="4">Antibiotic biosynthesis protein</fullName>
    </recommendedName>
</protein>
<dbReference type="Proteomes" id="UP001499854">
    <property type="component" value="Unassembled WGS sequence"/>
</dbReference>
<sequence>MGNLNDVNDKTVAPRRSSLDRLSRGAAEADTGNGVTLTGVSLQIPRELSYDAWERVGKQLNGVIDSSAWWLGDWLIFGKERYVDSYQQAIRAAGLSYQTLRNYAWVARRFAPAERRAQLTFQHHAEVVSLPKEVREKLLDQAEQQDWTTKQLRERVRGKAARPPRPAAARGAGAAGGTFRLPKIEVVHDQLTTWRRAADEAGHDFESWVVAALDRAAAVFLNCSSNDGPPSAHRAQATEGG</sequence>
<evidence type="ECO:0000313" key="3">
    <source>
        <dbReference type="Proteomes" id="UP001499854"/>
    </source>
</evidence>
<proteinExistence type="predicted"/>
<comment type="caution">
    <text evidence="2">The sequence shown here is derived from an EMBL/GenBank/DDBJ whole genome shotgun (WGS) entry which is preliminary data.</text>
</comment>
<feature type="region of interest" description="Disordered" evidence="1">
    <location>
        <begin position="154"/>
        <end position="174"/>
    </location>
</feature>
<name>A0ABP5DVR9_9ACTN</name>
<dbReference type="NCBIfam" id="NF038070">
    <property type="entry name" value="LmbU_fam_TF"/>
    <property type="match status" value="1"/>
</dbReference>
<dbReference type="RefSeq" id="WP_344659982.1">
    <property type="nucleotide sequence ID" value="NZ_BAAAQM010000035.1"/>
</dbReference>
<dbReference type="InterPro" id="IPR049735">
    <property type="entry name" value="NovE/LmbU-like"/>
</dbReference>
<organism evidence="2 3">
    <name type="scientific">Catenulispora subtropica</name>
    <dbReference type="NCBI Taxonomy" id="450798"/>
    <lineage>
        <taxon>Bacteria</taxon>
        <taxon>Bacillati</taxon>
        <taxon>Actinomycetota</taxon>
        <taxon>Actinomycetes</taxon>
        <taxon>Catenulisporales</taxon>
        <taxon>Catenulisporaceae</taxon>
        <taxon>Catenulispora</taxon>
    </lineage>
</organism>
<evidence type="ECO:0008006" key="4">
    <source>
        <dbReference type="Google" id="ProtNLM"/>
    </source>
</evidence>
<keyword evidence="3" id="KW-1185">Reference proteome</keyword>
<evidence type="ECO:0000256" key="1">
    <source>
        <dbReference type="SAM" id="MobiDB-lite"/>
    </source>
</evidence>